<keyword evidence="8 10" id="KW-0472">Membrane</keyword>
<evidence type="ECO:0000256" key="1">
    <source>
        <dbReference type="ARBA" id="ARBA00004127"/>
    </source>
</evidence>
<evidence type="ECO:0000256" key="8">
    <source>
        <dbReference type="ARBA" id="ARBA00023136"/>
    </source>
</evidence>
<dbReference type="GO" id="GO:0004169">
    <property type="term" value="F:dolichyl-phosphate-mannose-protein mannosyltransferase activity"/>
    <property type="evidence" value="ECO:0007669"/>
    <property type="project" value="UniProtKB-UniRule"/>
</dbReference>
<evidence type="ECO:0000256" key="6">
    <source>
        <dbReference type="ARBA" id="ARBA00022692"/>
    </source>
</evidence>
<dbReference type="OrthoDB" id="9776737at2"/>
<evidence type="ECO:0000256" key="10">
    <source>
        <dbReference type="RuleBase" id="RU367007"/>
    </source>
</evidence>
<evidence type="ECO:0000256" key="5">
    <source>
        <dbReference type="ARBA" id="ARBA00022679"/>
    </source>
</evidence>
<dbReference type="InterPro" id="IPR003342">
    <property type="entry name" value="ArnT-like_N"/>
</dbReference>
<evidence type="ECO:0000313" key="14">
    <source>
        <dbReference type="EMBL" id="THF77534.1"/>
    </source>
</evidence>
<keyword evidence="6 10" id="KW-0812">Transmembrane</keyword>
<dbReference type="Pfam" id="PF02366">
    <property type="entry name" value="PMT"/>
    <property type="match status" value="1"/>
</dbReference>
<proteinExistence type="inferred from homology"/>
<feature type="transmembrane region" description="Helical" evidence="10">
    <location>
        <begin position="398"/>
        <end position="414"/>
    </location>
</feature>
<evidence type="ECO:0000313" key="15">
    <source>
        <dbReference type="Proteomes" id="UP000310636"/>
    </source>
</evidence>
<keyword evidence="10" id="KW-1003">Cell membrane</keyword>
<feature type="transmembrane region" description="Helical" evidence="10">
    <location>
        <begin position="293"/>
        <end position="311"/>
    </location>
</feature>
<dbReference type="GO" id="GO:0005886">
    <property type="term" value="C:plasma membrane"/>
    <property type="evidence" value="ECO:0007669"/>
    <property type="project" value="UniProtKB-SubCell"/>
</dbReference>
<sequence>MGYTLSALERMGGYCSLPAVSGNEPEGSLGLSAKYRFDYNRNRLFRKARTGMEGRWDDRSAPIGWGNYGSDERSGRRWRRIDWILIAVLTLVSALASFHDLGNRSAPQTFWKPGTSGDGFTVDFGKVQTVARLNLYEGPGATGDSKMEYSIDGINWQTYAEIEHKVSRAFTWKSEDKTVDARYMRYTATRVGFRMYEAAFFAPGGGSPLPIASVEDNDKKGSLTEGSGALVFDEQDEAPYRPDYRNSMYFDEIYHGRTAYEFIERMEPYENTHPPLGKVILSIGVELFGMTPYGWRFMAAVGGTIMVPVFYMAVRGMFKRTRYAFMGTLLLLFEGFHLVHSRMANVDIFGVTFTILMYYFMYLYGETKWRNGGFGKSFLYLGLSGFFFGCAASVKWNYLYGGAGLAILFFWYLYRRAKEARENGDRGYAKRVVLTLLACLVLFVAIPVGTYIASYTQFLQATKADDGIKDLWQYQKNMYDYHKGVKEKHPYSSKWYTWPLMLRPVWYYGGKDLATGDAQSIAAIGNPLVWWGGLAALLASWFIGAMRRSRIVLVIAVMYLSFYVPWMVSPRSITFLYHYFPMVPLLILSIVWILRFFEEEWPRFGKAFSALTLTGAAVLLVWFYPIYTGLTISREWMNFGIRWLDSWGF</sequence>
<dbReference type="PANTHER" id="PTHR10050">
    <property type="entry name" value="DOLICHYL-PHOSPHATE-MANNOSE--PROTEIN MANNOSYLTRANSFERASE"/>
    <property type="match status" value="1"/>
</dbReference>
<dbReference type="UniPathway" id="UPA00378"/>
<accession>A0A4S4BRR5</accession>
<dbReference type="InterPro" id="IPR032421">
    <property type="entry name" value="PMT_4TMC"/>
</dbReference>
<dbReference type="InterPro" id="IPR008979">
    <property type="entry name" value="Galactose-bd-like_sf"/>
</dbReference>
<organism evidence="14 15">
    <name type="scientific">Cohnella fermenti</name>
    <dbReference type="NCBI Taxonomy" id="2565925"/>
    <lineage>
        <taxon>Bacteria</taxon>
        <taxon>Bacillati</taxon>
        <taxon>Bacillota</taxon>
        <taxon>Bacilli</taxon>
        <taxon>Bacillales</taxon>
        <taxon>Paenibacillaceae</taxon>
        <taxon>Cohnella</taxon>
    </lineage>
</organism>
<feature type="transmembrane region" description="Helical" evidence="10">
    <location>
        <begin position="346"/>
        <end position="365"/>
    </location>
</feature>
<evidence type="ECO:0000259" key="12">
    <source>
        <dbReference type="Pfam" id="PF02366"/>
    </source>
</evidence>
<keyword evidence="15" id="KW-1185">Reference proteome</keyword>
<dbReference type="Pfam" id="PF00754">
    <property type="entry name" value="F5_F8_type_C"/>
    <property type="match status" value="1"/>
</dbReference>
<evidence type="ECO:0000259" key="13">
    <source>
        <dbReference type="Pfam" id="PF16192"/>
    </source>
</evidence>
<name>A0A4S4BRR5_9BACL</name>
<dbReference type="InterPro" id="IPR000421">
    <property type="entry name" value="FA58C"/>
</dbReference>
<feature type="transmembrane region" description="Helical" evidence="10">
    <location>
        <begin position="323"/>
        <end position="340"/>
    </location>
</feature>
<evidence type="ECO:0000259" key="11">
    <source>
        <dbReference type="Pfam" id="PF00754"/>
    </source>
</evidence>
<dbReference type="EC" id="2.4.1.-" evidence="10"/>
<evidence type="ECO:0000256" key="7">
    <source>
        <dbReference type="ARBA" id="ARBA00022989"/>
    </source>
</evidence>
<feature type="transmembrane region" description="Helical" evidence="10">
    <location>
        <begin position="434"/>
        <end position="453"/>
    </location>
</feature>
<feature type="transmembrane region" description="Helical" evidence="10">
    <location>
        <begin position="551"/>
        <end position="569"/>
    </location>
</feature>
<evidence type="ECO:0000256" key="9">
    <source>
        <dbReference type="ARBA" id="ARBA00093617"/>
    </source>
</evidence>
<dbReference type="Proteomes" id="UP000310636">
    <property type="component" value="Unassembled WGS sequence"/>
</dbReference>
<feature type="domain" description="F5/8 type C" evidence="11">
    <location>
        <begin position="107"/>
        <end position="190"/>
    </location>
</feature>
<feature type="transmembrane region" description="Helical" evidence="10">
    <location>
        <begin position="377"/>
        <end position="392"/>
    </location>
</feature>
<dbReference type="SUPFAM" id="SSF49785">
    <property type="entry name" value="Galactose-binding domain-like"/>
    <property type="match status" value="1"/>
</dbReference>
<protein>
    <recommendedName>
        <fullName evidence="9 10">Polyprenol-phosphate-mannose--protein mannosyltransferase</fullName>
        <ecNumber evidence="10">2.4.1.-</ecNumber>
    </recommendedName>
</protein>
<comment type="function">
    <text evidence="10">Protein O-mannosyltransferase that catalyzes the transfer of a single mannose residue from a polyprenol phospho-mannosyl lipidic donor to the hydroxyl group of selected serine and threonine residues in acceptor proteins.</text>
</comment>
<dbReference type="GO" id="GO:0012505">
    <property type="term" value="C:endomembrane system"/>
    <property type="evidence" value="ECO:0007669"/>
    <property type="project" value="UniProtKB-SubCell"/>
</dbReference>
<keyword evidence="4 10" id="KW-0328">Glycosyltransferase</keyword>
<evidence type="ECO:0000256" key="3">
    <source>
        <dbReference type="ARBA" id="ARBA00007222"/>
    </source>
</evidence>
<dbReference type="InterPro" id="IPR027005">
    <property type="entry name" value="PMT-like"/>
</dbReference>
<dbReference type="Pfam" id="PF16192">
    <property type="entry name" value="PMT_4TMC"/>
    <property type="match status" value="1"/>
</dbReference>
<feature type="transmembrane region" description="Helical" evidence="10">
    <location>
        <begin position="528"/>
        <end position="544"/>
    </location>
</feature>
<keyword evidence="5 10" id="KW-0808">Transferase</keyword>
<comment type="subcellular location">
    <subcellularLocation>
        <location evidence="10">Cell membrane</location>
    </subcellularLocation>
    <subcellularLocation>
        <location evidence="1">Endomembrane system</location>
        <topology evidence="1">Multi-pass membrane protein</topology>
    </subcellularLocation>
</comment>
<dbReference type="AlphaFoldDB" id="A0A4S4BRR5"/>
<comment type="caution">
    <text evidence="14">The sequence shown here is derived from an EMBL/GenBank/DDBJ whole genome shotgun (WGS) entry which is preliminary data.</text>
</comment>
<gene>
    <name evidence="14" type="ORF">E6C55_16075</name>
</gene>
<evidence type="ECO:0000256" key="2">
    <source>
        <dbReference type="ARBA" id="ARBA00004922"/>
    </source>
</evidence>
<comment type="pathway">
    <text evidence="2 10">Protein modification; protein glycosylation.</text>
</comment>
<keyword evidence="7 10" id="KW-1133">Transmembrane helix</keyword>
<dbReference type="Gene3D" id="2.60.120.260">
    <property type="entry name" value="Galactose-binding domain-like"/>
    <property type="match status" value="1"/>
</dbReference>
<feature type="transmembrane region" description="Helical" evidence="10">
    <location>
        <begin position="575"/>
        <end position="595"/>
    </location>
</feature>
<feature type="transmembrane region" description="Helical" evidence="10">
    <location>
        <begin position="607"/>
        <end position="627"/>
    </location>
</feature>
<evidence type="ECO:0000256" key="4">
    <source>
        <dbReference type="ARBA" id="ARBA00022676"/>
    </source>
</evidence>
<feature type="domain" description="Protein O-mannosyl-transferase C-terminal four TM" evidence="13">
    <location>
        <begin position="468"/>
        <end position="647"/>
    </location>
</feature>
<feature type="domain" description="ArnT-like N-terminal" evidence="12">
    <location>
        <begin position="243"/>
        <end position="455"/>
    </location>
</feature>
<reference evidence="14 15" key="1">
    <citation type="submission" date="2019-04" db="EMBL/GenBank/DDBJ databases">
        <title>Cohnella sp. nov. isolated from preserved vegetables.</title>
        <authorList>
            <person name="Lin S.-Y."/>
            <person name="Hung M.-H."/>
            <person name="Young C.-C."/>
        </authorList>
    </citation>
    <scope>NUCLEOTIDE SEQUENCE [LARGE SCALE GENOMIC DNA]</scope>
    <source>
        <strain evidence="14 15">CC-MHH1044</strain>
    </source>
</reference>
<comment type="similarity">
    <text evidence="3 10">Belongs to the glycosyltransferase 39 family.</text>
</comment>
<dbReference type="EMBL" id="SSOB01000019">
    <property type="protein sequence ID" value="THF77534.1"/>
    <property type="molecule type" value="Genomic_DNA"/>
</dbReference>